<keyword evidence="1" id="KW-0808">Transferase</keyword>
<dbReference type="EMBL" id="ML977328">
    <property type="protein sequence ID" value="KAF2113361.1"/>
    <property type="molecule type" value="Genomic_DNA"/>
</dbReference>
<dbReference type="SUPFAM" id="SSF53335">
    <property type="entry name" value="S-adenosyl-L-methionine-dependent methyltransferases"/>
    <property type="match status" value="1"/>
</dbReference>
<sequence length="301" mass="35052">MSNVRPDLRKVDIHDREFQLLSVNNSIYCVPVDDIEEDRHQLQHDLLYRLCGDRLFFPNIGIPRKILDCGYGFGDWACAVAEEYEDCEVTGVDIYPFGIERPPNLVLFGYDLNDRLDDPQIFERNAYDLIHSRFVAPGIKIIRWPGYVRDMRRLLRPNGWLQMVEYYPNIQSSSGRLTTDSALYRWFYQYALAMGTYVHREIRIGQQLTGLMTNAGLRNVGGRIENLPIGGWERDPRKAAIGRESVDMIKDLLDSFALWPLTERLNWTAAQVEALTHEAKRELEDTTLKLYIPIYFAWGQR</sequence>
<organism evidence="1 2">
    <name type="scientific">Lophiotrema nucula</name>
    <dbReference type="NCBI Taxonomy" id="690887"/>
    <lineage>
        <taxon>Eukaryota</taxon>
        <taxon>Fungi</taxon>
        <taxon>Dikarya</taxon>
        <taxon>Ascomycota</taxon>
        <taxon>Pezizomycotina</taxon>
        <taxon>Dothideomycetes</taxon>
        <taxon>Pleosporomycetidae</taxon>
        <taxon>Pleosporales</taxon>
        <taxon>Lophiotremataceae</taxon>
        <taxon>Lophiotrema</taxon>
    </lineage>
</organism>
<dbReference type="GO" id="GO:0032259">
    <property type="term" value="P:methylation"/>
    <property type="evidence" value="ECO:0007669"/>
    <property type="project" value="UniProtKB-KW"/>
</dbReference>
<dbReference type="PANTHER" id="PTHR43591:SF24">
    <property type="entry name" value="2-METHOXY-6-POLYPRENYL-1,4-BENZOQUINOL METHYLASE, MITOCHONDRIAL"/>
    <property type="match status" value="1"/>
</dbReference>
<dbReference type="GO" id="GO:0008168">
    <property type="term" value="F:methyltransferase activity"/>
    <property type="evidence" value="ECO:0007669"/>
    <property type="project" value="UniProtKB-KW"/>
</dbReference>
<dbReference type="OrthoDB" id="506498at2759"/>
<dbReference type="AlphaFoldDB" id="A0A6A5Z4X1"/>
<dbReference type="InterPro" id="IPR029063">
    <property type="entry name" value="SAM-dependent_MTases_sf"/>
</dbReference>
<evidence type="ECO:0000313" key="1">
    <source>
        <dbReference type="EMBL" id="KAF2113361.1"/>
    </source>
</evidence>
<dbReference type="PANTHER" id="PTHR43591">
    <property type="entry name" value="METHYLTRANSFERASE"/>
    <property type="match status" value="1"/>
</dbReference>
<proteinExistence type="predicted"/>
<dbReference type="Pfam" id="PF13489">
    <property type="entry name" value="Methyltransf_23"/>
    <property type="match status" value="1"/>
</dbReference>
<evidence type="ECO:0000313" key="2">
    <source>
        <dbReference type="Proteomes" id="UP000799770"/>
    </source>
</evidence>
<name>A0A6A5Z4X1_9PLEO</name>
<gene>
    <name evidence="1" type="ORF">BDV96DRAFT_648326</name>
</gene>
<keyword evidence="2" id="KW-1185">Reference proteome</keyword>
<accession>A0A6A5Z4X1</accession>
<dbReference type="CDD" id="cd02440">
    <property type="entry name" value="AdoMet_MTases"/>
    <property type="match status" value="1"/>
</dbReference>
<reference evidence="1" key="1">
    <citation type="journal article" date="2020" name="Stud. Mycol.">
        <title>101 Dothideomycetes genomes: a test case for predicting lifestyles and emergence of pathogens.</title>
        <authorList>
            <person name="Haridas S."/>
            <person name="Albert R."/>
            <person name="Binder M."/>
            <person name="Bloem J."/>
            <person name="Labutti K."/>
            <person name="Salamov A."/>
            <person name="Andreopoulos B."/>
            <person name="Baker S."/>
            <person name="Barry K."/>
            <person name="Bills G."/>
            <person name="Bluhm B."/>
            <person name="Cannon C."/>
            <person name="Castanera R."/>
            <person name="Culley D."/>
            <person name="Daum C."/>
            <person name="Ezra D."/>
            <person name="Gonzalez J."/>
            <person name="Henrissat B."/>
            <person name="Kuo A."/>
            <person name="Liang C."/>
            <person name="Lipzen A."/>
            <person name="Lutzoni F."/>
            <person name="Magnuson J."/>
            <person name="Mondo S."/>
            <person name="Nolan M."/>
            <person name="Ohm R."/>
            <person name="Pangilinan J."/>
            <person name="Park H.-J."/>
            <person name="Ramirez L."/>
            <person name="Alfaro M."/>
            <person name="Sun H."/>
            <person name="Tritt A."/>
            <person name="Yoshinaga Y."/>
            <person name="Zwiers L.-H."/>
            <person name="Turgeon B."/>
            <person name="Goodwin S."/>
            <person name="Spatafora J."/>
            <person name="Crous P."/>
            <person name="Grigoriev I."/>
        </authorList>
    </citation>
    <scope>NUCLEOTIDE SEQUENCE</scope>
    <source>
        <strain evidence="1">CBS 627.86</strain>
    </source>
</reference>
<dbReference type="Gene3D" id="3.40.50.150">
    <property type="entry name" value="Vaccinia Virus protein VP39"/>
    <property type="match status" value="1"/>
</dbReference>
<dbReference type="Proteomes" id="UP000799770">
    <property type="component" value="Unassembled WGS sequence"/>
</dbReference>
<keyword evidence="1" id="KW-0489">Methyltransferase</keyword>
<protein>
    <submittedName>
        <fullName evidence="1">S-adenosyl-L-methionine-dependent methyltransferase</fullName>
    </submittedName>
</protein>